<organism evidence="3 4">
    <name type="scientific">Secundilactobacillus silagincola</name>
    <dbReference type="NCBI Taxonomy" id="1714681"/>
    <lineage>
        <taxon>Bacteria</taxon>
        <taxon>Bacillati</taxon>
        <taxon>Bacillota</taxon>
        <taxon>Bacilli</taxon>
        <taxon>Lactobacillales</taxon>
        <taxon>Lactobacillaceae</taxon>
        <taxon>Secundilactobacillus</taxon>
    </lineage>
</organism>
<dbReference type="InterPro" id="IPR052734">
    <property type="entry name" value="Nod_factor_acetyltransferase"/>
</dbReference>
<protein>
    <submittedName>
        <fullName evidence="3">O-acetyltransferase</fullName>
    </submittedName>
</protein>
<feature type="transmembrane region" description="Helical" evidence="1">
    <location>
        <begin position="111"/>
        <end position="130"/>
    </location>
</feature>
<evidence type="ECO:0000313" key="4">
    <source>
        <dbReference type="Proteomes" id="UP000223370"/>
    </source>
</evidence>
<feature type="transmembrane region" description="Helical" evidence="1">
    <location>
        <begin position="367"/>
        <end position="386"/>
    </location>
</feature>
<accession>A0A1Z5J1G3</accession>
<keyword evidence="1" id="KW-0812">Transmembrane</keyword>
<feature type="transmembrane region" description="Helical" evidence="1">
    <location>
        <begin position="37"/>
        <end position="57"/>
    </location>
</feature>
<keyword evidence="1" id="KW-0472">Membrane</keyword>
<comment type="caution">
    <text evidence="3">The sequence shown here is derived from an EMBL/GenBank/DDBJ whole genome shotgun (WGS) entry which is preliminary data.</text>
</comment>
<feature type="transmembrane region" description="Helical" evidence="1">
    <location>
        <begin position="69"/>
        <end position="90"/>
    </location>
</feature>
<dbReference type="Proteomes" id="UP000223370">
    <property type="component" value="Unassembled WGS sequence"/>
</dbReference>
<dbReference type="PANTHER" id="PTHR37312:SF1">
    <property type="entry name" value="MEMBRANE-BOUND ACYLTRANSFERASE YKRP-RELATED"/>
    <property type="match status" value="1"/>
</dbReference>
<reference evidence="3 4" key="1">
    <citation type="submission" date="2015-11" db="EMBL/GenBank/DDBJ databases">
        <title>Draft genome sequences of new species of the genus Lactobacillus isolated from orchardgrass silage.</title>
        <authorList>
            <person name="Tohno M."/>
            <person name="Tanizawa Y."/>
            <person name="Arita M."/>
        </authorList>
    </citation>
    <scope>NUCLEOTIDE SEQUENCE [LARGE SCALE GENOMIC DNA]</scope>
    <source>
        <strain evidence="3 4">IWT5</strain>
    </source>
</reference>
<feature type="transmembrane region" description="Helical" evidence="1">
    <location>
        <begin position="219"/>
        <end position="237"/>
    </location>
</feature>
<keyword evidence="1" id="KW-1133">Transmembrane helix</keyword>
<evidence type="ECO:0000259" key="2">
    <source>
        <dbReference type="Pfam" id="PF01757"/>
    </source>
</evidence>
<dbReference type="InterPro" id="IPR002656">
    <property type="entry name" value="Acyl_transf_3_dom"/>
</dbReference>
<feature type="transmembrane region" description="Helical" evidence="1">
    <location>
        <begin position="244"/>
        <end position="261"/>
    </location>
</feature>
<feature type="transmembrane region" description="Helical" evidence="1">
    <location>
        <begin position="326"/>
        <end position="347"/>
    </location>
</feature>
<dbReference type="OrthoDB" id="6623990at2"/>
<proteinExistence type="predicted"/>
<feature type="transmembrane region" description="Helical" evidence="1">
    <location>
        <begin position="291"/>
        <end position="314"/>
    </location>
</feature>
<gene>
    <name evidence="3" type="ORF">IWT5_00889</name>
</gene>
<dbReference type="RefSeq" id="WP_098824110.1">
    <property type="nucleotide sequence ID" value="NZ_BCMJ01000003.1"/>
</dbReference>
<dbReference type="Pfam" id="PF01757">
    <property type="entry name" value="Acyl_transf_3"/>
    <property type="match status" value="1"/>
</dbReference>
<evidence type="ECO:0000313" key="3">
    <source>
        <dbReference type="EMBL" id="GAX07739.1"/>
    </source>
</evidence>
<feature type="domain" description="Acyltransferase 3" evidence="2">
    <location>
        <begin position="38"/>
        <end position="384"/>
    </location>
</feature>
<sequence length="404" mass="46510">MDLSINRKNRYLTSNSMIGVYTRTDKQRSKNSVHKRLTWLDIAKGIGILAVICGHNMPDYILNVQANRYWYDFIYWWHMPLFFLIGGFFLKPINLLDFKTVTTFLKKRVRSLLSSYFLAGLLLIIAYMLIHKTSVTYSLTYLLKLLYGGKTLSDYTTVFWYPETYLLGVMGTTIIISAIRLKSIQLIIAGSFVYWSTSYQQLTNFKAFGVVTAPWDMDVAVLVMAYMLIGYNLFYFGKQYLTKWYIFLPALLTVSWLFLQLKNQKLSFSLFMRSHQFSGAYQHLSLGHNELALMVGIIPVLCCLVIFGVSQIVAYPLEVTRSVAKVGLFPVRLIARILSVAGNHTLIMMYMHKMILDLLDVNHVTDLYWLQVLIAAAIPLIIGVFFKQYQLAKAGRFEVIKQPV</sequence>
<dbReference type="PANTHER" id="PTHR37312">
    <property type="entry name" value="MEMBRANE-BOUND ACYLTRANSFERASE YKRP-RELATED"/>
    <property type="match status" value="1"/>
</dbReference>
<dbReference type="AlphaFoldDB" id="A0A1Z5J1G3"/>
<evidence type="ECO:0000256" key="1">
    <source>
        <dbReference type="SAM" id="Phobius"/>
    </source>
</evidence>
<keyword evidence="4" id="KW-1185">Reference proteome</keyword>
<feature type="transmembrane region" description="Helical" evidence="1">
    <location>
        <begin position="158"/>
        <end position="176"/>
    </location>
</feature>
<dbReference type="GO" id="GO:0016747">
    <property type="term" value="F:acyltransferase activity, transferring groups other than amino-acyl groups"/>
    <property type="evidence" value="ECO:0007669"/>
    <property type="project" value="InterPro"/>
</dbReference>
<keyword evidence="3" id="KW-0808">Transferase</keyword>
<name>A0A1Z5J1G3_9LACO</name>
<feature type="transmembrane region" description="Helical" evidence="1">
    <location>
        <begin position="183"/>
        <end position="199"/>
    </location>
</feature>
<dbReference type="EMBL" id="BCMJ01000003">
    <property type="protein sequence ID" value="GAX07739.1"/>
    <property type="molecule type" value="Genomic_DNA"/>
</dbReference>